<dbReference type="InterPro" id="IPR036163">
    <property type="entry name" value="HMA_dom_sf"/>
</dbReference>
<evidence type="ECO:0000313" key="17">
    <source>
        <dbReference type="EMBL" id="MBJ6125628.1"/>
    </source>
</evidence>
<accession>A0ABS0Y111</accession>
<evidence type="ECO:0000256" key="5">
    <source>
        <dbReference type="ARBA" id="ARBA00022553"/>
    </source>
</evidence>
<proteinExistence type="inferred from homology"/>
<dbReference type="CDD" id="cd02092">
    <property type="entry name" value="P-type_ATPase_FixI-like"/>
    <property type="match status" value="1"/>
</dbReference>
<evidence type="ECO:0000256" key="14">
    <source>
        <dbReference type="ARBA" id="ARBA00023136"/>
    </source>
</evidence>
<keyword evidence="7 15" id="KW-0479">Metal-binding</keyword>
<protein>
    <submittedName>
        <fullName evidence="17">Cadmium-translocating P-type ATPase</fullName>
    </submittedName>
</protein>
<dbReference type="InterPro" id="IPR027256">
    <property type="entry name" value="P-typ_ATPase_IB"/>
</dbReference>
<dbReference type="Gene3D" id="3.40.50.1000">
    <property type="entry name" value="HAD superfamily/HAD-like"/>
    <property type="match status" value="1"/>
</dbReference>
<feature type="transmembrane region" description="Helical" evidence="15">
    <location>
        <begin position="213"/>
        <end position="231"/>
    </location>
</feature>
<dbReference type="Pfam" id="PF00403">
    <property type="entry name" value="HMA"/>
    <property type="match status" value="1"/>
</dbReference>
<dbReference type="InterPro" id="IPR006121">
    <property type="entry name" value="HMA_dom"/>
</dbReference>
<dbReference type="InterPro" id="IPR023214">
    <property type="entry name" value="HAD_sf"/>
</dbReference>
<evidence type="ECO:0000256" key="11">
    <source>
        <dbReference type="ARBA" id="ARBA00022967"/>
    </source>
</evidence>
<organism evidence="17 18">
    <name type="scientific">Microvirga splendida</name>
    <dbReference type="NCBI Taxonomy" id="2795727"/>
    <lineage>
        <taxon>Bacteria</taxon>
        <taxon>Pseudomonadati</taxon>
        <taxon>Pseudomonadota</taxon>
        <taxon>Alphaproteobacteria</taxon>
        <taxon>Hyphomicrobiales</taxon>
        <taxon>Methylobacteriaceae</taxon>
        <taxon>Microvirga</taxon>
    </lineage>
</organism>
<dbReference type="Proteomes" id="UP000620670">
    <property type="component" value="Unassembled WGS sequence"/>
</dbReference>
<feature type="transmembrane region" description="Helical" evidence="15">
    <location>
        <begin position="689"/>
        <end position="710"/>
    </location>
</feature>
<keyword evidence="14 15" id="KW-0472">Membrane</keyword>
<feature type="transmembrane region" description="Helical" evidence="15">
    <location>
        <begin position="151"/>
        <end position="168"/>
    </location>
</feature>
<name>A0ABS0Y111_9HYPH</name>
<dbReference type="PROSITE" id="PS01047">
    <property type="entry name" value="HMA_1"/>
    <property type="match status" value="1"/>
</dbReference>
<comment type="subcellular location">
    <subcellularLocation>
        <location evidence="1">Cell membrane</location>
        <topology evidence="1">Multi-pass membrane protein</topology>
    </subcellularLocation>
</comment>
<dbReference type="Pfam" id="PF00702">
    <property type="entry name" value="Hydrolase"/>
    <property type="match status" value="1"/>
</dbReference>
<dbReference type="PROSITE" id="PS00154">
    <property type="entry name" value="ATPASE_E1_E2"/>
    <property type="match status" value="1"/>
</dbReference>
<keyword evidence="5" id="KW-0597">Phosphoprotein</keyword>
<dbReference type="PRINTS" id="PR00119">
    <property type="entry name" value="CATATPASE"/>
</dbReference>
<keyword evidence="11" id="KW-1278">Translocase</keyword>
<dbReference type="PRINTS" id="PR00120">
    <property type="entry name" value="HATPASE"/>
</dbReference>
<comment type="similarity">
    <text evidence="2 15">Belongs to the cation transport ATPase (P-type) (TC 3.A.3) family. Type IB subfamily.</text>
</comment>
<dbReference type="CDD" id="cd00371">
    <property type="entry name" value="HMA"/>
    <property type="match status" value="1"/>
</dbReference>
<feature type="transmembrane region" description="Helical" evidence="15">
    <location>
        <begin position="123"/>
        <end position="145"/>
    </location>
</feature>
<evidence type="ECO:0000256" key="15">
    <source>
        <dbReference type="RuleBase" id="RU362081"/>
    </source>
</evidence>
<keyword evidence="9 15" id="KW-0067">ATP-binding</keyword>
<dbReference type="InterPro" id="IPR059000">
    <property type="entry name" value="ATPase_P-type_domA"/>
</dbReference>
<evidence type="ECO:0000256" key="1">
    <source>
        <dbReference type="ARBA" id="ARBA00004651"/>
    </source>
</evidence>
<evidence type="ECO:0000256" key="6">
    <source>
        <dbReference type="ARBA" id="ARBA00022692"/>
    </source>
</evidence>
<dbReference type="Gene3D" id="3.30.70.100">
    <property type="match status" value="1"/>
</dbReference>
<evidence type="ECO:0000313" key="18">
    <source>
        <dbReference type="Proteomes" id="UP000620670"/>
    </source>
</evidence>
<evidence type="ECO:0000256" key="12">
    <source>
        <dbReference type="ARBA" id="ARBA00022989"/>
    </source>
</evidence>
<dbReference type="SUPFAM" id="SSF81653">
    <property type="entry name" value="Calcium ATPase, transduction domain A"/>
    <property type="match status" value="1"/>
</dbReference>
<dbReference type="Gene3D" id="2.70.150.10">
    <property type="entry name" value="Calcium-transporting ATPase, cytoplasmic transduction domain A"/>
    <property type="match status" value="1"/>
</dbReference>
<dbReference type="InterPro" id="IPR018303">
    <property type="entry name" value="ATPase_P-typ_P_site"/>
</dbReference>
<dbReference type="InterPro" id="IPR023299">
    <property type="entry name" value="ATPase_P-typ_cyto_dom_N"/>
</dbReference>
<dbReference type="NCBIfam" id="TIGR01525">
    <property type="entry name" value="ATPase-IB_hvy"/>
    <property type="match status" value="1"/>
</dbReference>
<evidence type="ECO:0000259" key="16">
    <source>
        <dbReference type="PROSITE" id="PS50846"/>
    </source>
</evidence>
<dbReference type="PANTHER" id="PTHR43520:SF5">
    <property type="entry name" value="CATION-TRANSPORTING P-TYPE ATPASE-RELATED"/>
    <property type="match status" value="1"/>
</dbReference>
<keyword evidence="10" id="KW-0460">Magnesium</keyword>
<dbReference type="PANTHER" id="PTHR43520">
    <property type="entry name" value="ATP7, ISOFORM B"/>
    <property type="match status" value="1"/>
</dbReference>
<feature type="domain" description="HMA" evidence="16">
    <location>
        <begin position="38"/>
        <end position="104"/>
    </location>
</feature>
<dbReference type="EMBL" id="JAELXT010000007">
    <property type="protein sequence ID" value="MBJ6125628.1"/>
    <property type="molecule type" value="Genomic_DNA"/>
</dbReference>
<evidence type="ECO:0000256" key="7">
    <source>
        <dbReference type="ARBA" id="ARBA00022723"/>
    </source>
</evidence>
<evidence type="ECO:0000256" key="2">
    <source>
        <dbReference type="ARBA" id="ARBA00006024"/>
    </source>
</evidence>
<dbReference type="InterPro" id="IPR008250">
    <property type="entry name" value="ATPase_P-typ_transduc_dom_A_sf"/>
</dbReference>
<evidence type="ECO:0000256" key="3">
    <source>
        <dbReference type="ARBA" id="ARBA00022448"/>
    </source>
</evidence>
<keyword evidence="6 15" id="KW-0812">Transmembrane</keyword>
<reference evidence="18" key="1">
    <citation type="submission" date="2020-12" db="EMBL/GenBank/DDBJ databases">
        <title>Hymenobacter sp.</title>
        <authorList>
            <person name="Kim M.K."/>
        </authorList>
    </citation>
    <scope>NUCLEOTIDE SEQUENCE [LARGE SCALE GENOMIC DNA]</scope>
    <source>
        <strain evidence="18">BT325</strain>
    </source>
</reference>
<dbReference type="InterPro" id="IPR036412">
    <property type="entry name" value="HAD-like_sf"/>
</dbReference>
<keyword evidence="8 15" id="KW-0547">Nucleotide-binding</keyword>
<comment type="caution">
    <text evidence="17">The sequence shown here is derived from an EMBL/GenBank/DDBJ whole genome shotgun (WGS) entry which is preliminary data.</text>
</comment>
<keyword evidence="3" id="KW-0813">Transport</keyword>
<evidence type="ECO:0000256" key="10">
    <source>
        <dbReference type="ARBA" id="ARBA00022842"/>
    </source>
</evidence>
<dbReference type="SUPFAM" id="SSF56784">
    <property type="entry name" value="HAD-like"/>
    <property type="match status" value="1"/>
</dbReference>
<keyword evidence="12 15" id="KW-1133">Transmembrane helix</keyword>
<feature type="transmembrane region" description="Helical" evidence="15">
    <location>
        <begin position="393"/>
        <end position="421"/>
    </location>
</feature>
<dbReference type="InterPro" id="IPR023298">
    <property type="entry name" value="ATPase_P-typ_TM_dom_sf"/>
</dbReference>
<dbReference type="SUPFAM" id="SSF81665">
    <property type="entry name" value="Calcium ATPase, transmembrane domain M"/>
    <property type="match status" value="1"/>
</dbReference>
<keyword evidence="13" id="KW-0406">Ion transport</keyword>
<dbReference type="NCBIfam" id="TIGR01511">
    <property type="entry name" value="ATPase-IB1_Cu"/>
    <property type="match status" value="1"/>
</dbReference>
<gene>
    <name evidence="17" type="primary">cadA</name>
    <name evidence="17" type="ORF">JAO75_09410</name>
</gene>
<dbReference type="InterPro" id="IPR001757">
    <property type="entry name" value="P_typ_ATPase"/>
</dbReference>
<evidence type="ECO:0000256" key="13">
    <source>
        <dbReference type="ARBA" id="ARBA00023065"/>
    </source>
</evidence>
<dbReference type="PROSITE" id="PS01229">
    <property type="entry name" value="COF_2"/>
    <property type="match status" value="1"/>
</dbReference>
<dbReference type="Gene3D" id="3.40.1110.10">
    <property type="entry name" value="Calcium-transporting ATPase, cytoplasmic domain N"/>
    <property type="match status" value="1"/>
</dbReference>
<feature type="transmembrane region" description="Helical" evidence="15">
    <location>
        <begin position="189"/>
        <end position="207"/>
    </location>
</feature>
<evidence type="ECO:0000256" key="9">
    <source>
        <dbReference type="ARBA" id="ARBA00022840"/>
    </source>
</evidence>
<dbReference type="RefSeq" id="WP_199048597.1">
    <property type="nucleotide sequence ID" value="NZ_JAELXT010000007.1"/>
</dbReference>
<dbReference type="Pfam" id="PF00122">
    <property type="entry name" value="E1-E2_ATPase"/>
    <property type="match status" value="1"/>
</dbReference>
<feature type="transmembrane region" description="Helical" evidence="15">
    <location>
        <begin position="365"/>
        <end position="387"/>
    </location>
</feature>
<dbReference type="NCBIfam" id="TIGR01512">
    <property type="entry name" value="ATPase-IB2_Cd"/>
    <property type="match status" value="1"/>
</dbReference>
<evidence type="ECO:0000256" key="8">
    <source>
        <dbReference type="ARBA" id="ARBA00022741"/>
    </source>
</evidence>
<keyword evidence="4 15" id="KW-1003">Cell membrane</keyword>
<keyword evidence="18" id="KW-1185">Reference proteome</keyword>
<sequence length="743" mass="77949">MTCCAPIDVQAALGDAGQPGSSLAEIRLASRDLGDGTRQTDLSVPGVHCAACIAAVERTLRKLPGIEAARVNLSMKRVAVTWRTPDGTPPDLIGALRGIGYEAHLFAIERDARDPELARLVKALALAGFCAMNIMMLSVSVWAGADASSRKAFHLISALLALPALLYSGRIFYTSAWSALRHGRTNMDVPISIGVSLAFALSLYDTLHNAPHAYFDAATSLLFFLLIGRTLDHVMRERARSAVAGLARLAPAGATTIRDGQPLYVPVCEIEPGAVVLVAAGERIPVDGAVEQGTSELDRSLVSGESAPRKVAPGEAVQAGVMNLTGPLTVRATARAEDSFLAEMVRMMEAAEGGRARYRRLADRAAALYSPVVHTLALLSFMGWLVATGDWHVSVTIAIAVLIITCPCALGLAVPIVQVVAARRLFESGIMVKDGSALERLAEIDGVAFDKTGTLTLGRPTLVNADEVAPAALRIAQGMAMGSRHPAARAIVGAAAQRVDDVPAFDLIEEVPGLGLEGQLGDDTYRLGRSHWAVGRSGPDDAPTAASISVLGRDGEPLATFVLEDRVRRDARETVDGLKRQGLAVEILSGDRAPVVEALALRLGIRDFAAGLLPAEKVARVAAHEAAGRKVMMVGDGLNDAPALSAAYVSMAPATAADIGRNAADFVFLNESLSAVTDAIEISRRSRRLVLQNFALAVGYNALAVPVAVLGYVTPLVAAVAMSLSSIIVVANAMRLSPAREAA</sequence>
<dbReference type="SUPFAM" id="SSF55008">
    <property type="entry name" value="HMA, heavy metal-associated domain"/>
    <property type="match status" value="1"/>
</dbReference>
<dbReference type="PROSITE" id="PS50846">
    <property type="entry name" value="HMA_2"/>
    <property type="match status" value="1"/>
</dbReference>
<dbReference type="NCBIfam" id="TIGR01494">
    <property type="entry name" value="ATPase_P-type"/>
    <property type="match status" value="1"/>
</dbReference>
<dbReference type="InterPro" id="IPR017969">
    <property type="entry name" value="Heavy-metal-associated_CS"/>
</dbReference>
<feature type="transmembrane region" description="Helical" evidence="15">
    <location>
        <begin position="716"/>
        <end position="734"/>
    </location>
</feature>
<evidence type="ECO:0000256" key="4">
    <source>
        <dbReference type="ARBA" id="ARBA00022475"/>
    </source>
</evidence>